<keyword evidence="6 7" id="KW-0472">Membrane</keyword>
<dbReference type="PANTHER" id="PTHR43081">
    <property type="entry name" value="ADENYLATE CYCLASE, TERMINAL-DIFFERENTIATION SPECIFIC-RELATED"/>
    <property type="match status" value="1"/>
</dbReference>
<dbReference type="eggNOG" id="COG2114">
    <property type="taxonomic scope" value="Bacteria"/>
</dbReference>
<gene>
    <name evidence="9" type="ordered locus">Desac_2064</name>
</gene>
<dbReference type="SMART" id="SM01080">
    <property type="entry name" value="CHASE2"/>
    <property type="match status" value="1"/>
</dbReference>
<dbReference type="HOGENOM" id="CLU_000445_85_1_7"/>
<dbReference type="FunFam" id="3.30.70.1230:FF:000016">
    <property type="entry name" value="Adenylate/guanylate cyclase domain-containing protein"/>
    <property type="match status" value="1"/>
</dbReference>
<evidence type="ECO:0000256" key="3">
    <source>
        <dbReference type="ARBA" id="ARBA00022475"/>
    </source>
</evidence>
<sequence>MSFALNEGYYPSLPSFSKTFSQPWLRGLILGVLAFWVVTPASFLTLGRFLENRALDFCYQWRSASSCPTDILIVGIDEASFQELRHAWPWPRSWHALLIKRLREAGAQVIAFDVLFADPTSPQEDQVLATIMQEAGNVVLAQTFEVVQGPGFNRQILVTPLPLLATAAKGVGLTMVTPDPDGVVRRFQVELAGQQTMALLVARLFNPQCHIPSSCSGLIEYSGPAHTLDIVSYYQVVDPNYPLPTDRIRGKIVLVGRMLEAALVPQGQADAFYTPHYSLTGQMMTGVEIQGNIIHTLLCGTAGRTIPDGPRVLLFAVVLIAAAYLFARLSPLSGLIGLLVLLGVILSGSVYLFLAHRLWVPPVLLSSGLILIYGGNSFGHYLLAARDKRWLRQAFSRYVSDSLVEIITSYPERLRLGGEEVEVTVLFSDLAGFTSISEHLSPENLIHLLNEYFTTMTEVILNCRGTVDKYIGDAIMAFWGAPIPSSRHALNACLAALAMQEALQPLQDGWRARGLPCLTARLGFHTGKAIVGNVGSRDRFNYTVMGDAVNLASRLEGVNKIYGTSILVSEFTYQLAAAEFVFRELDQVQVKGRSQPVTIYELLAQREDNIRFPWLHTFAAALQDYRQRQWDRAERLFQGVLAQRPQDQPTLCFLRRLQRYRQDPPPPDWQGVYILESK</sequence>
<dbReference type="PROSITE" id="PS50125">
    <property type="entry name" value="GUANYLATE_CYCLASE_2"/>
    <property type="match status" value="1"/>
</dbReference>
<feature type="transmembrane region" description="Helical" evidence="7">
    <location>
        <begin position="24"/>
        <end position="46"/>
    </location>
</feature>
<reference evidence="9 10" key="1">
    <citation type="journal article" date="2011" name="Stand. Genomic Sci.">
        <title>Complete genome sequence of the acetate-degrading sulfate reducer Desulfobacca acetoxidans type strain (ASRB2).</title>
        <authorList>
            <person name="Goker M."/>
            <person name="Teshima H."/>
            <person name="Lapidus A."/>
            <person name="Nolan M."/>
            <person name="Lucas S."/>
            <person name="Hammon N."/>
            <person name="Deshpande S."/>
            <person name="Cheng J.F."/>
            <person name="Tapia R."/>
            <person name="Han C."/>
            <person name="Goodwin L."/>
            <person name="Pitluck S."/>
            <person name="Huntemann M."/>
            <person name="Liolios K."/>
            <person name="Ivanova N."/>
            <person name="Pagani I."/>
            <person name="Mavromatis K."/>
            <person name="Ovchinikova G."/>
            <person name="Pati A."/>
            <person name="Chen A."/>
            <person name="Palaniappan K."/>
            <person name="Land M."/>
            <person name="Hauser L."/>
            <person name="Brambilla E.M."/>
            <person name="Rohde M."/>
            <person name="Spring S."/>
            <person name="Detter J.C."/>
            <person name="Woyke T."/>
            <person name="Bristow J."/>
            <person name="Eisen J.A."/>
            <person name="Markowitz V."/>
            <person name="Hugenholtz P."/>
            <person name="Kyrpides N.C."/>
            <person name="Klenk H.P."/>
        </authorList>
    </citation>
    <scope>NUCLEOTIDE SEQUENCE [LARGE SCALE GENOMIC DNA]</scope>
    <source>
        <strain evidence="10">ATCC 700848 / DSM 11109 / ASRB2</strain>
    </source>
</reference>
<evidence type="ECO:0000313" key="9">
    <source>
        <dbReference type="EMBL" id="AEB09893.1"/>
    </source>
</evidence>
<reference evidence="10" key="2">
    <citation type="submission" date="2011-03" db="EMBL/GenBank/DDBJ databases">
        <title>The complete genome of Desulfobacca acetoxidans DSM 11109.</title>
        <authorList>
            <consortium name="US DOE Joint Genome Institute (JGI-PGF)"/>
            <person name="Lucas S."/>
            <person name="Copeland A."/>
            <person name="Lapidus A."/>
            <person name="Bruce D."/>
            <person name="Goodwin L."/>
            <person name="Pitluck S."/>
            <person name="Peters L."/>
            <person name="Kyrpides N."/>
            <person name="Mavromatis K."/>
            <person name="Ivanova N."/>
            <person name="Ovchinnikova G."/>
            <person name="Teshima H."/>
            <person name="Detter J.C."/>
            <person name="Han C."/>
            <person name="Land M."/>
            <person name="Hauser L."/>
            <person name="Markowitz V."/>
            <person name="Cheng J.-F."/>
            <person name="Hugenholtz P."/>
            <person name="Woyke T."/>
            <person name="Wu D."/>
            <person name="Spring S."/>
            <person name="Schueler E."/>
            <person name="Brambilla E."/>
            <person name="Klenk H.-P."/>
            <person name="Eisen J.A."/>
        </authorList>
    </citation>
    <scope>NUCLEOTIDE SEQUENCE [LARGE SCALE GENOMIC DNA]</scope>
    <source>
        <strain evidence="10">ATCC 700848 / DSM 11109 / ASRB2</strain>
    </source>
</reference>
<evidence type="ECO:0000256" key="4">
    <source>
        <dbReference type="ARBA" id="ARBA00022692"/>
    </source>
</evidence>
<accession>F2NJU9</accession>
<dbReference type="OrthoDB" id="9806735at2"/>
<dbReference type="Pfam" id="PF05226">
    <property type="entry name" value="CHASE2"/>
    <property type="match status" value="1"/>
</dbReference>
<dbReference type="STRING" id="880072.Desac_2064"/>
<evidence type="ECO:0000256" key="2">
    <source>
        <dbReference type="ARBA" id="ARBA00005381"/>
    </source>
</evidence>
<dbReference type="KEGG" id="dao:Desac_2064"/>
<feature type="transmembrane region" description="Helical" evidence="7">
    <location>
        <begin position="312"/>
        <end position="329"/>
    </location>
</feature>
<dbReference type="InterPro" id="IPR001054">
    <property type="entry name" value="A/G_cyclase"/>
</dbReference>
<dbReference type="CDD" id="cd07302">
    <property type="entry name" value="CHD"/>
    <property type="match status" value="1"/>
</dbReference>
<feature type="transmembrane region" description="Helical" evidence="7">
    <location>
        <begin position="335"/>
        <end position="354"/>
    </location>
</feature>
<feature type="transmembrane region" description="Helical" evidence="7">
    <location>
        <begin position="363"/>
        <end position="383"/>
    </location>
</feature>
<evidence type="ECO:0000256" key="7">
    <source>
        <dbReference type="SAM" id="Phobius"/>
    </source>
</evidence>
<proteinExistence type="inferred from homology"/>
<dbReference type="GO" id="GO:0006171">
    <property type="term" value="P:cAMP biosynthetic process"/>
    <property type="evidence" value="ECO:0007669"/>
    <property type="project" value="TreeGrafter"/>
</dbReference>
<dbReference type="GO" id="GO:0035556">
    <property type="term" value="P:intracellular signal transduction"/>
    <property type="evidence" value="ECO:0007669"/>
    <property type="project" value="InterPro"/>
</dbReference>
<dbReference type="EMBL" id="CP002629">
    <property type="protein sequence ID" value="AEB09893.1"/>
    <property type="molecule type" value="Genomic_DNA"/>
</dbReference>
<name>F2NJU9_DESAR</name>
<comment type="subcellular location">
    <subcellularLocation>
        <location evidence="1">Cell envelope</location>
    </subcellularLocation>
</comment>
<dbReference type="eggNOG" id="COG4252">
    <property type="taxonomic scope" value="Bacteria"/>
</dbReference>
<keyword evidence="3" id="KW-1003">Cell membrane</keyword>
<organism evidence="9 10">
    <name type="scientific">Desulfobacca acetoxidans (strain ATCC 700848 / DSM 11109 / ASRB2)</name>
    <dbReference type="NCBI Taxonomy" id="880072"/>
    <lineage>
        <taxon>Bacteria</taxon>
        <taxon>Pseudomonadati</taxon>
        <taxon>Thermodesulfobacteriota</taxon>
        <taxon>Desulfobaccia</taxon>
        <taxon>Desulfobaccales</taxon>
        <taxon>Desulfobaccaceae</taxon>
        <taxon>Desulfobacca</taxon>
    </lineage>
</organism>
<dbReference type="PANTHER" id="PTHR43081:SF1">
    <property type="entry name" value="ADENYLATE CYCLASE, TERMINAL-DIFFERENTIATION SPECIFIC"/>
    <property type="match status" value="1"/>
</dbReference>
<protein>
    <submittedName>
        <fullName evidence="9">Adenylate/guanylate cyclase with Chase sensor</fullName>
    </submittedName>
</protein>
<keyword evidence="10" id="KW-1185">Reference proteome</keyword>
<dbReference type="GO" id="GO:0004016">
    <property type="term" value="F:adenylate cyclase activity"/>
    <property type="evidence" value="ECO:0007669"/>
    <property type="project" value="UniProtKB-ARBA"/>
</dbReference>
<evidence type="ECO:0000313" key="10">
    <source>
        <dbReference type="Proteomes" id="UP000000483"/>
    </source>
</evidence>
<evidence type="ECO:0000256" key="5">
    <source>
        <dbReference type="ARBA" id="ARBA00022989"/>
    </source>
</evidence>
<feature type="domain" description="Guanylate cyclase" evidence="8">
    <location>
        <begin position="424"/>
        <end position="556"/>
    </location>
</feature>
<evidence type="ECO:0000256" key="1">
    <source>
        <dbReference type="ARBA" id="ARBA00004196"/>
    </source>
</evidence>
<keyword evidence="5 7" id="KW-1133">Transmembrane helix</keyword>
<dbReference type="Gene3D" id="3.30.70.1230">
    <property type="entry name" value="Nucleotide cyclase"/>
    <property type="match status" value="1"/>
</dbReference>
<dbReference type="SUPFAM" id="SSF55073">
    <property type="entry name" value="Nucleotide cyclase"/>
    <property type="match status" value="1"/>
</dbReference>
<evidence type="ECO:0000259" key="8">
    <source>
        <dbReference type="PROSITE" id="PS50125"/>
    </source>
</evidence>
<dbReference type="InterPro" id="IPR029787">
    <property type="entry name" value="Nucleotide_cyclase"/>
</dbReference>
<dbReference type="InterPro" id="IPR007890">
    <property type="entry name" value="CHASE2"/>
</dbReference>
<keyword evidence="4 7" id="KW-0812">Transmembrane</keyword>
<dbReference type="Proteomes" id="UP000000483">
    <property type="component" value="Chromosome"/>
</dbReference>
<dbReference type="InterPro" id="IPR050697">
    <property type="entry name" value="Adenylyl/Guanylyl_Cyclase_3/4"/>
</dbReference>
<dbReference type="GO" id="GO:0030313">
    <property type="term" value="C:cell envelope"/>
    <property type="evidence" value="ECO:0007669"/>
    <property type="project" value="UniProtKB-SubCell"/>
</dbReference>
<dbReference type="SMART" id="SM00044">
    <property type="entry name" value="CYCc"/>
    <property type="match status" value="1"/>
</dbReference>
<evidence type="ECO:0000256" key="6">
    <source>
        <dbReference type="ARBA" id="ARBA00023136"/>
    </source>
</evidence>
<comment type="similarity">
    <text evidence="2">Belongs to the adenylyl cyclase class-3 family.</text>
</comment>
<dbReference type="Pfam" id="PF00211">
    <property type="entry name" value="Guanylate_cyc"/>
    <property type="match status" value="1"/>
</dbReference>
<dbReference type="AlphaFoldDB" id="F2NJU9"/>